<proteinExistence type="predicted"/>
<accession>A0A381TU41</accession>
<dbReference type="AlphaFoldDB" id="A0A381TU41"/>
<evidence type="ECO:0000313" key="1">
    <source>
        <dbReference type="EMBL" id="SVA19562.1"/>
    </source>
</evidence>
<sequence>MYKLIPVHVVSESRLRGCCLWCGLARHEYKHHIDAKLARSSAGWRQESRTWPIPLVSAKS</sequence>
<reference evidence="1" key="1">
    <citation type="submission" date="2018-05" db="EMBL/GenBank/DDBJ databases">
        <authorList>
            <person name="Lanie J.A."/>
            <person name="Ng W.-L."/>
            <person name="Kazmierczak K.M."/>
            <person name="Andrzejewski T.M."/>
            <person name="Davidsen T.M."/>
            <person name="Wayne K.J."/>
            <person name="Tettelin H."/>
            <person name="Glass J.I."/>
            <person name="Rusch D."/>
            <person name="Podicherti R."/>
            <person name="Tsui H.-C.T."/>
            <person name="Winkler M.E."/>
        </authorList>
    </citation>
    <scope>NUCLEOTIDE SEQUENCE</scope>
</reference>
<dbReference type="EMBL" id="UINC01005171">
    <property type="protein sequence ID" value="SVA19562.1"/>
    <property type="molecule type" value="Genomic_DNA"/>
</dbReference>
<organism evidence="1">
    <name type="scientific">marine metagenome</name>
    <dbReference type="NCBI Taxonomy" id="408172"/>
    <lineage>
        <taxon>unclassified sequences</taxon>
        <taxon>metagenomes</taxon>
        <taxon>ecological metagenomes</taxon>
    </lineage>
</organism>
<name>A0A381TU41_9ZZZZ</name>
<protein>
    <submittedName>
        <fullName evidence="1">Uncharacterized protein</fullName>
    </submittedName>
</protein>
<gene>
    <name evidence="1" type="ORF">METZ01_LOCUS72416</name>
</gene>